<feature type="region of interest" description="Disordered" evidence="5">
    <location>
        <begin position="523"/>
        <end position="545"/>
    </location>
</feature>
<dbReference type="GO" id="GO:0070192">
    <property type="term" value="P:chromosome organization involved in meiotic cell cycle"/>
    <property type="evidence" value="ECO:0007669"/>
    <property type="project" value="TreeGrafter"/>
</dbReference>
<dbReference type="Proteomes" id="UP000218231">
    <property type="component" value="Unassembled WGS sequence"/>
</dbReference>
<evidence type="ECO:0000256" key="5">
    <source>
        <dbReference type="SAM" id="MobiDB-lite"/>
    </source>
</evidence>
<gene>
    <name evidence="8" type="ORF">WR25_02222</name>
</gene>
<dbReference type="InterPro" id="IPR020588">
    <property type="entry name" value="RecA_ATP-bd"/>
</dbReference>
<dbReference type="PROSITE" id="PS50162">
    <property type="entry name" value="RECA_2"/>
    <property type="match status" value="1"/>
</dbReference>
<feature type="region of interest" description="Disordered" evidence="5">
    <location>
        <begin position="383"/>
        <end position="413"/>
    </location>
</feature>
<dbReference type="Gene3D" id="3.40.50.300">
    <property type="entry name" value="P-loop containing nucleotide triphosphate hydrolases"/>
    <property type="match status" value="1"/>
</dbReference>
<evidence type="ECO:0000259" key="6">
    <source>
        <dbReference type="PROSITE" id="PS50162"/>
    </source>
</evidence>
<dbReference type="AlphaFoldDB" id="A0A2A2M0R5"/>
<dbReference type="GO" id="GO:0003697">
    <property type="term" value="F:single-stranded DNA binding"/>
    <property type="evidence" value="ECO:0007669"/>
    <property type="project" value="TreeGrafter"/>
</dbReference>
<keyword evidence="1 3" id="KW-0547">Nucleotide-binding</keyword>
<feature type="compositionally biased region" description="Polar residues" evidence="5">
    <location>
        <begin position="658"/>
        <end position="669"/>
    </location>
</feature>
<feature type="compositionally biased region" description="Low complexity" evidence="5">
    <location>
        <begin position="614"/>
        <end position="629"/>
    </location>
</feature>
<dbReference type="PANTHER" id="PTHR22942:SF30">
    <property type="entry name" value="MEIOTIC RECOMBINATION PROTEIN DMC1_LIM15 HOMOLOG"/>
    <property type="match status" value="1"/>
</dbReference>
<feature type="coiled-coil region" evidence="4">
    <location>
        <begin position="246"/>
        <end position="273"/>
    </location>
</feature>
<feature type="compositionally biased region" description="Polar residues" evidence="5">
    <location>
        <begin position="734"/>
        <end position="749"/>
    </location>
</feature>
<dbReference type="PANTHER" id="PTHR22942">
    <property type="entry name" value="RECA/RAD51/RADA DNA STRAND-PAIRING FAMILY MEMBER"/>
    <property type="match status" value="1"/>
</dbReference>
<dbReference type="InterPro" id="IPR013632">
    <property type="entry name" value="Rad51_C"/>
</dbReference>
<dbReference type="STRING" id="2018661.A0A2A2M0R5"/>
<keyword evidence="2 3" id="KW-0067">ATP-binding</keyword>
<proteinExistence type="inferred from homology"/>
<comment type="caution">
    <text evidence="8">The sequence shown here is derived from an EMBL/GenBank/DDBJ whole genome shotgun (WGS) entry which is preliminary data.</text>
</comment>
<evidence type="ECO:0000313" key="9">
    <source>
        <dbReference type="Proteomes" id="UP000218231"/>
    </source>
</evidence>
<feature type="domain" description="RecA family profile 1" evidence="6">
    <location>
        <begin position="1"/>
        <end position="22"/>
    </location>
</feature>
<dbReference type="InterPro" id="IPR027417">
    <property type="entry name" value="P-loop_NTPase"/>
</dbReference>
<feature type="compositionally biased region" description="Polar residues" evidence="5">
    <location>
        <begin position="899"/>
        <end position="910"/>
    </location>
</feature>
<keyword evidence="9" id="KW-1185">Reference proteome</keyword>
<feature type="compositionally biased region" description="Polar residues" evidence="5">
    <location>
        <begin position="710"/>
        <end position="724"/>
    </location>
</feature>
<feature type="region of interest" description="Disordered" evidence="5">
    <location>
        <begin position="885"/>
        <end position="910"/>
    </location>
</feature>
<dbReference type="GO" id="GO:0140664">
    <property type="term" value="F:ATP-dependent DNA damage sensor activity"/>
    <property type="evidence" value="ECO:0007669"/>
    <property type="project" value="InterPro"/>
</dbReference>
<feature type="compositionally biased region" description="Acidic residues" evidence="5">
    <location>
        <begin position="648"/>
        <end position="657"/>
    </location>
</feature>
<protein>
    <recommendedName>
        <fullName evidence="10">RecA family profile 2 domain-containing protein</fullName>
    </recommendedName>
</protein>
<dbReference type="GO" id="GO:0000794">
    <property type="term" value="C:condensed nuclear chromosome"/>
    <property type="evidence" value="ECO:0007669"/>
    <property type="project" value="TreeGrafter"/>
</dbReference>
<feature type="region of interest" description="Disordered" evidence="5">
    <location>
        <begin position="480"/>
        <end position="508"/>
    </location>
</feature>
<evidence type="ECO:0000256" key="4">
    <source>
        <dbReference type="SAM" id="Coils"/>
    </source>
</evidence>
<dbReference type="GO" id="GO:0042148">
    <property type="term" value="P:DNA strand invasion"/>
    <property type="evidence" value="ECO:0007669"/>
    <property type="project" value="TreeGrafter"/>
</dbReference>
<dbReference type="OrthoDB" id="5847181at2759"/>
<evidence type="ECO:0000313" key="8">
    <source>
        <dbReference type="EMBL" id="PAV92094.1"/>
    </source>
</evidence>
<organism evidence="8 9">
    <name type="scientific">Diploscapter pachys</name>
    <dbReference type="NCBI Taxonomy" id="2018661"/>
    <lineage>
        <taxon>Eukaryota</taxon>
        <taxon>Metazoa</taxon>
        <taxon>Ecdysozoa</taxon>
        <taxon>Nematoda</taxon>
        <taxon>Chromadorea</taxon>
        <taxon>Rhabditida</taxon>
        <taxon>Rhabditina</taxon>
        <taxon>Rhabditomorpha</taxon>
        <taxon>Rhabditoidea</taxon>
        <taxon>Rhabditidae</taxon>
        <taxon>Diploscapter</taxon>
    </lineage>
</organism>
<feature type="region of interest" description="Disordered" evidence="5">
    <location>
        <begin position="710"/>
        <end position="787"/>
    </location>
</feature>
<sequence length="910" mass="99740">MMSRLQKIAEEYNVAVFITNQMTADPGAGMTFQADPKKPIGGHILAHASTTRIMLKKGRGENRIAKIYDSPDMPENEATFAISNGGVIDSKEISRMASEIVDANASEAVTDAGMTGIAENGEMSMGSFLEEIQKKSKERRITVGRKFICAEQLQYNAKKLLNESNASAVFADSQTSIHADNTIGQDNSIAAEMSLLSPNARALARMPEEERRKIAWERFQEHLRKQKRIHEIERIVKEKNSHLSTAELVKKLEAQLEKEIAEERANEAKAMELASNDSGMDEQVKNTGEQSVQPMEVDESTFRVPSSSASASPAPSALSAARLPHLQIAHSTPLIASRKPQFGPINVSSILIANSSNISANDTAQSVEVSKQLRSLIDSSTFDQLEEPSPGKRIFANKRQPKTTASKGVPVEAKENLSASFPAPRTGRQLSSSFSRVKHTSDNLTDSMEKSIEFSVINQAADGEKTLTEGLMSMVDPVTERRPHRSTIGQARCSDAADRTPTGTPKRANITDRSLERRISVLSRPKEPGSCSKQNCGHHHQRSVCPQNPSLAAKQLTPVRRVLQLNNTFGDFSLVNIPSTPSASASASAAVPPLALLHSNSPSLSAALQPLPASPAALPPSTASPKSPLNNSHHRIVHYSSSSSSSSDSEDEQEEEVQNTQNGETSSSPDLFLPVADLHINDNHNDIGFDYDLSNDYPLNLNGRPSSLYTSIPQAGSRASTRATNRVGKKKNLRSSIFSTDTPGKQGPSTAGRRRDDTLWTNQSNVDVDVDDTNNEEPEPATTRGRARAAKNETMVLATRKVIKPSVDEAAEGLRRVNQFDLADNGDLIEKFPHRDRELVGFTEVEIKEKRFVKTKTADPRLATERERQVRMQMAKMRKARRLRELMDSHKRGERLNETADSIVTSDEDN</sequence>
<name>A0A2A2M0R5_9BILA</name>
<evidence type="ECO:0008006" key="10">
    <source>
        <dbReference type="Google" id="ProtNLM"/>
    </source>
</evidence>
<accession>A0A2A2M0R5</accession>
<dbReference type="SUPFAM" id="SSF52540">
    <property type="entry name" value="P-loop containing nucleoside triphosphate hydrolases"/>
    <property type="match status" value="1"/>
</dbReference>
<feature type="region of interest" description="Disordered" evidence="5">
    <location>
        <begin position="614"/>
        <end position="633"/>
    </location>
</feature>
<dbReference type="InterPro" id="IPR020587">
    <property type="entry name" value="RecA_monomer-monomer_interface"/>
</dbReference>
<feature type="domain" description="RecA family profile 2" evidence="7">
    <location>
        <begin position="29"/>
        <end position="92"/>
    </location>
</feature>
<comment type="similarity">
    <text evidence="3">Belongs to the RecA family.</text>
</comment>
<dbReference type="GO" id="GO:0000730">
    <property type="term" value="P:DNA recombinase assembly"/>
    <property type="evidence" value="ECO:0007669"/>
    <property type="project" value="TreeGrafter"/>
</dbReference>
<dbReference type="GO" id="GO:0003690">
    <property type="term" value="F:double-stranded DNA binding"/>
    <property type="evidence" value="ECO:0007669"/>
    <property type="project" value="TreeGrafter"/>
</dbReference>
<dbReference type="GO" id="GO:0007131">
    <property type="term" value="P:reciprocal meiotic recombination"/>
    <property type="evidence" value="ECO:0007669"/>
    <property type="project" value="TreeGrafter"/>
</dbReference>
<dbReference type="PROSITE" id="PS50163">
    <property type="entry name" value="RECA_3"/>
    <property type="match status" value="1"/>
</dbReference>
<dbReference type="EMBL" id="LIAE01006267">
    <property type="protein sequence ID" value="PAV92094.1"/>
    <property type="molecule type" value="Genomic_DNA"/>
</dbReference>
<keyword evidence="4" id="KW-0175">Coiled coil</keyword>
<dbReference type="Pfam" id="PF08423">
    <property type="entry name" value="Rad51"/>
    <property type="match status" value="1"/>
</dbReference>
<evidence type="ECO:0000256" key="1">
    <source>
        <dbReference type="ARBA" id="ARBA00022741"/>
    </source>
</evidence>
<evidence type="ECO:0000256" key="3">
    <source>
        <dbReference type="RuleBase" id="RU003422"/>
    </source>
</evidence>
<feature type="compositionally biased region" description="Acidic residues" evidence="5">
    <location>
        <begin position="768"/>
        <end position="779"/>
    </location>
</feature>
<feature type="compositionally biased region" description="Basic and acidic residues" evidence="5">
    <location>
        <begin position="885"/>
        <end position="898"/>
    </location>
</feature>
<dbReference type="GO" id="GO:0005524">
    <property type="term" value="F:ATP binding"/>
    <property type="evidence" value="ECO:0007669"/>
    <property type="project" value="UniProtKB-KW"/>
</dbReference>
<dbReference type="GO" id="GO:0000150">
    <property type="term" value="F:DNA strand exchange activity"/>
    <property type="evidence" value="ECO:0007669"/>
    <property type="project" value="TreeGrafter"/>
</dbReference>
<reference evidence="8 9" key="1">
    <citation type="journal article" date="2017" name="Curr. Biol.">
        <title>Genome architecture and evolution of a unichromosomal asexual nematode.</title>
        <authorList>
            <person name="Fradin H."/>
            <person name="Zegar C."/>
            <person name="Gutwein M."/>
            <person name="Lucas J."/>
            <person name="Kovtun M."/>
            <person name="Corcoran D."/>
            <person name="Baugh L.R."/>
            <person name="Kiontke K."/>
            <person name="Gunsalus K."/>
            <person name="Fitch D.H."/>
            <person name="Piano F."/>
        </authorList>
    </citation>
    <scope>NUCLEOTIDE SEQUENCE [LARGE SCALE GENOMIC DNA]</scope>
    <source>
        <strain evidence="8">PF1309</strain>
    </source>
</reference>
<evidence type="ECO:0000256" key="2">
    <source>
        <dbReference type="ARBA" id="ARBA00022840"/>
    </source>
</evidence>
<evidence type="ECO:0000259" key="7">
    <source>
        <dbReference type="PROSITE" id="PS50163"/>
    </source>
</evidence>
<feature type="region of interest" description="Disordered" evidence="5">
    <location>
        <begin position="638"/>
        <end position="671"/>
    </location>
</feature>
<feature type="region of interest" description="Disordered" evidence="5">
    <location>
        <begin position="274"/>
        <end position="297"/>
    </location>
</feature>
<dbReference type="GO" id="GO:0006312">
    <property type="term" value="P:mitotic recombination"/>
    <property type="evidence" value="ECO:0007669"/>
    <property type="project" value="TreeGrafter"/>
</dbReference>